<keyword evidence="2 5" id="KW-0328">Glycosyltransferase</keyword>
<dbReference type="SUPFAM" id="SSF51445">
    <property type="entry name" value="(Trans)glycosidases"/>
    <property type="match status" value="1"/>
</dbReference>
<comment type="caution">
    <text evidence="5">The sequence shown here is derived from an EMBL/GenBank/DDBJ whole genome shotgun (WGS) entry which is preliminary data.</text>
</comment>
<dbReference type="NCBIfam" id="TIGR03852">
    <property type="entry name" value="sucrose_gtfA"/>
    <property type="match status" value="1"/>
</dbReference>
<dbReference type="PANTHER" id="PTHR38784:SF1">
    <property type="entry name" value="SUCROSE PHOSPHORYLASE"/>
    <property type="match status" value="1"/>
</dbReference>
<keyword evidence="3 5" id="KW-0808">Transferase</keyword>
<evidence type="ECO:0000256" key="1">
    <source>
        <dbReference type="ARBA" id="ARBA00008452"/>
    </source>
</evidence>
<dbReference type="InterPro" id="IPR045857">
    <property type="entry name" value="O16G_dom_2"/>
</dbReference>
<evidence type="ECO:0000256" key="3">
    <source>
        <dbReference type="ARBA" id="ARBA00022679"/>
    </source>
</evidence>
<dbReference type="PANTHER" id="PTHR38784">
    <property type="entry name" value="SUCROSE PHOSPHORYLASE"/>
    <property type="match status" value="1"/>
</dbReference>
<dbReference type="EC" id="2.4.1.7" evidence="5"/>
<accession>A0ABT8V595</accession>
<dbReference type="GO" id="GO:0009018">
    <property type="term" value="F:sucrose phosphorylase activity"/>
    <property type="evidence" value="ECO:0007669"/>
    <property type="project" value="UniProtKB-EC"/>
</dbReference>
<name>A0ABT8V595_9BACL</name>
<reference evidence="5" key="1">
    <citation type="submission" date="2023-07" db="EMBL/GenBank/DDBJ databases">
        <authorList>
            <person name="Aktuganov G."/>
            <person name="Boyko T."/>
            <person name="Delegan Y."/>
            <person name="Galimzianova N."/>
            <person name="Gilvanova E."/>
            <person name="Korobov V."/>
            <person name="Kuzmina L."/>
            <person name="Melentiev A."/>
            <person name="Milman P."/>
            <person name="Ryabova A."/>
            <person name="Stupak E."/>
            <person name="Yasakov T."/>
            <person name="Zharikova N."/>
            <person name="Zhurenko E."/>
        </authorList>
    </citation>
    <scope>NUCLEOTIDE SEQUENCE</scope>
    <source>
        <strain evidence="5">IB-739</strain>
    </source>
</reference>
<gene>
    <name evidence="5" type="primary">gtfA</name>
    <name evidence="5" type="ORF">Q3C12_01385</name>
</gene>
<dbReference type="SMART" id="SM00642">
    <property type="entry name" value="Aamy"/>
    <property type="match status" value="1"/>
</dbReference>
<feature type="domain" description="Glycosyl hydrolase family 13 catalytic" evidence="4">
    <location>
        <begin position="10"/>
        <end position="431"/>
    </location>
</feature>
<dbReference type="Gene3D" id="3.90.400.10">
    <property type="entry name" value="Oligo-1,6-glucosidase, Domain 2"/>
    <property type="match status" value="1"/>
</dbReference>
<proteinExistence type="inferred from homology"/>
<evidence type="ECO:0000313" key="6">
    <source>
        <dbReference type="Proteomes" id="UP001168883"/>
    </source>
</evidence>
<dbReference type="InterPro" id="IPR022527">
    <property type="entry name" value="Sucrose_phospho"/>
</dbReference>
<keyword evidence="6" id="KW-1185">Reference proteome</keyword>
<dbReference type="InterPro" id="IPR017853">
    <property type="entry name" value="GH"/>
</dbReference>
<evidence type="ECO:0000259" key="4">
    <source>
        <dbReference type="SMART" id="SM00642"/>
    </source>
</evidence>
<dbReference type="CDD" id="cd11355">
    <property type="entry name" value="AmyAc_Sucrose_phosphorylase"/>
    <property type="match status" value="1"/>
</dbReference>
<evidence type="ECO:0000256" key="2">
    <source>
        <dbReference type="ARBA" id="ARBA00022676"/>
    </source>
</evidence>
<comment type="similarity">
    <text evidence="1">Belongs to the glycosyl hydrolase 13 family. Sucrose phosphorylase subfamily.</text>
</comment>
<evidence type="ECO:0000313" key="5">
    <source>
        <dbReference type="EMBL" id="MDO3675637.1"/>
    </source>
</evidence>
<dbReference type="Proteomes" id="UP001168883">
    <property type="component" value="Unassembled WGS sequence"/>
</dbReference>
<organism evidence="5 6">
    <name type="scientific">Paenibacillus ehimensis</name>
    <dbReference type="NCBI Taxonomy" id="79264"/>
    <lineage>
        <taxon>Bacteria</taxon>
        <taxon>Bacillati</taxon>
        <taxon>Bacillota</taxon>
        <taxon>Bacilli</taxon>
        <taxon>Bacillales</taxon>
        <taxon>Paenibacillaceae</taxon>
        <taxon>Paenibacillus</taxon>
    </lineage>
</organism>
<dbReference type="RefSeq" id="WP_127484198.1">
    <property type="nucleotide sequence ID" value="NZ_JAUMKJ010000001.1"/>
</dbReference>
<dbReference type="EMBL" id="JAUMKJ010000001">
    <property type="protein sequence ID" value="MDO3675637.1"/>
    <property type="molecule type" value="Genomic_DNA"/>
</dbReference>
<dbReference type="InterPro" id="IPR006047">
    <property type="entry name" value="GH13_cat_dom"/>
</dbReference>
<sequence>MTVKNQVQLITYPDSMGGDLKALRHVLYTYFRDVFKGGVHILPPFPSSGDRGFAPLTYLEIEPSFGTWDDIRAIGEEFDVLVDLMVNHISKQSVYFQDFLRKGRRSEYADLFITLDKLWENGKPVQADIDKMFLRRPLPYSTFTIDETGGEEKIWTTFGKTDPSEQIDLDIRSEMTKRLLAEFFMNFKKNNVKIVRLDAVGYVIKKLGTSCFFVEPDIYKFLDWVMELAKACEIELLPEVHSHYSIQYKLAEYGCWIYDFILPYRILDTLINKNSEALIDYLKTRPHKQFTMLDCHDGIPVKPDLDDLINTKEARRLVDVCVERGSNLSLILSDEHKAPDGFDVHQIRCSYYSVLGCDDDAYLAARAIQFFAPGVPQVYYVGLLAGENDYERVKQTGEGREINRHNYTLDEIEQSLRKDVVQRLLKLIRFRNDYDAFNGEFSVEDSVQSEIRLCWRKGDRSCHLHVDMKTNKSVIEYVDDDGKLAQYWV</sequence>
<dbReference type="Gene3D" id="3.20.20.80">
    <property type="entry name" value="Glycosidases"/>
    <property type="match status" value="1"/>
</dbReference>
<dbReference type="Pfam" id="PF00128">
    <property type="entry name" value="Alpha-amylase"/>
    <property type="match status" value="1"/>
</dbReference>
<protein>
    <submittedName>
        <fullName evidence="5">Sucrose phosphorylase</fullName>
        <ecNumber evidence="5">2.4.1.7</ecNumber>
    </submittedName>
</protein>